<name>A0A8H5D6G5_9AGAR</name>
<evidence type="ECO:0000313" key="2">
    <source>
        <dbReference type="Proteomes" id="UP000559256"/>
    </source>
</evidence>
<proteinExistence type="predicted"/>
<dbReference type="Proteomes" id="UP000559256">
    <property type="component" value="Unassembled WGS sequence"/>
</dbReference>
<dbReference type="EMBL" id="JAACJM010000058">
    <property type="protein sequence ID" value="KAF5354542.1"/>
    <property type="molecule type" value="Genomic_DNA"/>
</dbReference>
<sequence>MYNVSILTSNPTAALGGQMQQQVNSALASVDKLIGNGSNSILKAAPSGSQQSLEELFQGVGLTYQSTLFKSTLCDDYAEVSVLAGAKLEKSLLLPLVGIPEYRPTEAELQHMEKYKVSRWKLIFKVLWIMSDFYRKF</sequence>
<keyword evidence="2" id="KW-1185">Reference proteome</keyword>
<organism evidence="1 2">
    <name type="scientific">Tetrapyrgos nigripes</name>
    <dbReference type="NCBI Taxonomy" id="182062"/>
    <lineage>
        <taxon>Eukaryota</taxon>
        <taxon>Fungi</taxon>
        <taxon>Dikarya</taxon>
        <taxon>Basidiomycota</taxon>
        <taxon>Agaricomycotina</taxon>
        <taxon>Agaricomycetes</taxon>
        <taxon>Agaricomycetidae</taxon>
        <taxon>Agaricales</taxon>
        <taxon>Marasmiineae</taxon>
        <taxon>Marasmiaceae</taxon>
        <taxon>Tetrapyrgos</taxon>
    </lineage>
</organism>
<dbReference type="AlphaFoldDB" id="A0A8H5D6G5"/>
<accession>A0A8H5D6G5</accession>
<protein>
    <submittedName>
        <fullName evidence="1">Uncharacterized protein</fullName>
    </submittedName>
</protein>
<reference evidence="1 2" key="1">
    <citation type="journal article" date="2020" name="ISME J.">
        <title>Uncovering the hidden diversity of litter-decomposition mechanisms in mushroom-forming fungi.</title>
        <authorList>
            <person name="Floudas D."/>
            <person name="Bentzer J."/>
            <person name="Ahren D."/>
            <person name="Johansson T."/>
            <person name="Persson P."/>
            <person name="Tunlid A."/>
        </authorList>
    </citation>
    <scope>NUCLEOTIDE SEQUENCE [LARGE SCALE GENOMIC DNA]</scope>
    <source>
        <strain evidence="1 2">CBS 291.85</strain>
    </source>
</reference>
<comment type="caution">
    <text evidence="1">The sequence shown here is derived from an EMBL/GenBank/DDBJ whole genome shotgun (WGS) entry which is preliminary data.</text>
</comment>
<evidence type="ECO:0000313" key="1">
    <source>
        <dbReference type="EMBL" id="KAF5354542.1"/>
    </source>
</evidence>
<gene>
    <name evidence="1" type="ORF">D9758_011222</name>
</gene>